<evidence type="ECO:0000256" key="14">
    <source>
        <dbReference type="SAM" id="Phobius"/>
    </source>
</evidence>
<dbReference type="PROSITE" id="PS50297">
    <property type="entry name" value="ANK_REP_REGION"/>
    <property type="match status" value="1"/>
</dbReference>
<dbReference type="PANTHER" id="PTHR10582">
    <property type="entry name" value="TRANSIENT RECEPTOR POTENTIAL ION CHANNEL PROTEIN"/>
    <property type="match status" value="1"/>
</dbReference>
<evidence type="ECO:0000313" key="16">
    <source>
        <dbReference type="EMBL" id="CDW91232.1"/>
    </source>
</evidence>
<keyword evidence="13" id="KW-0175">Coiled coil</keyword>
<keyword evidence="3" id="KW-1003">Cell membrane</keyword>
<protein>
    <submittedName>
        <fullName evidence="16">Wd-40 repeat protein</fullName>
    </submittedName>
</protein>
<feature type="domain" description="Ion transport" evidence="15">
    <location>
        <begin position="1092"/>
        <end position="1334"/>
    </location>
</feature>
<keyword evidence="6" id="KW-0677">Repeat</keyword>
<evidence type="ECO:0000256" key="4">
    <source>
        <dbReference type="ARBA" id="ARBA00022568"/>
    </source>
</evidence>
<evidence type="ECO:0000256" key="9">
    <source>
        <dbReference type="ARBA" id="ARBA00023065"/>
    </source>
</evidence>
<dbReference type="InterPro" id="IPR005821">
    <property type="entry name" value="Ion_trans_dom"/>
</dbReference>
<dbReference type="PANTHER" id="PTHR10582:SF2">
    <property type="entry name" value="INACTIVE"/>
    <property type="match status" value="1"/>
</dbReference>
<dbReference type="InterPro" id="IPR002110">
    <property type="entry name" value="Ankyrin_rpt"/>
</dbReference>
<dbReference type="GO" id="GO:0098703">
    <property type="term" value="P:calcium ion import across plasma membrane"/>
    <property type="evidence" value="ECO:0007669"/>
    <property type="project" value="TreeGrafter"/>
</dbReference>
<dbReference type="InterPro" id="IPR036770">
    <property type="entry name" value="Ankyrin_rpt-contain_sf"/>
</dbReference>
<dbReference type="InParanoid" id="A0A078BDF5"/>
<evidence type="ECO:0000256" key="6">
    <source>
        <dbReference type="ARBA" id="ARBA00022737"/>
    </source>
</evidence>
<keyword evidence="5 14" id="KW-0812">Transmembrane</keyword>
<evidence type="ECO:0000256" key="8">
    <source>
        <dbReference type="ARBA" id="ARBA00022989"/>
    </source>
</evidence>
<feature type="transmembrane region" description="Helical" evidence="14">
    <location>
        <begin position="1162"/>
        <end position="1185"/>
    </location>
</feature>
<name>A0A078BDF5_STYLE</name>
<feature type="transmembrane region" description="Helical" evidence="14">
    <location>
        <begin position="1197"/>
        <end position="1215"/>
    </location>
</feature>
<gene>
    <name evidence="16" type="primary">Contig3296.g3526</name>
    <name evidence="16" type="ORF">STYLEM_20385</name>
</gene>
<keyword evidence="11" id="KW-0407">Ion channel</keyword>
<feature type="coiled-coil region" evidence="13">
    <location>
        <begin position="1373"/>
        <end position="1404"/>
    </location>
</feature>
<evidence type="ECO:0000256" key="12">
    <source>
        <dbReference type="PROSITE-ProRule" id="PRU00023"/>
    </source>
</evidence>
<dbReference type="GO" id="GO:0005216">
    <property type="term" value="F:monoatomic ion channel activity"/>
    <property type="evidence" value="ECO:0007669"/>
    <property type="project" value="InterPro"/>
</dbReference>
<feature type="transmembrane region" description="Helical" evidence="14">
    <location>
        <begin position="1089"/>
        <end position="1110"/>
    </location>
</feature>
<comment type="subcellular location">
    <subcellularLocation>
        <location evidence="1">Cell membrane</location>
        <topology evidence="1">Multi-pass membrane protein</topology>
    </subcellularLocation>
</comment>
<evidence type="ECO:0000256" key="13">
    <source>
        <dbReference type="SAM" id="Coils"/>
    </source>
</evidence>
<reference evidence="16 17" key="1">
    <citation type="submission" date="2014-06" db="EMBL/GenBank/DDBJ databases">
        <authorList>
            <person name="Swart Estienne"/>
        </authorList>
    </citation>
    <scope>NUCLEOTIDE SEQUENCE [LARGE SCALE GENOMIC DNA]</scope>
    <source>
        <strain evidence="16 17">130c</strain>
    </source>
</reference>
<dbReference type="Pfam" id="PF00520">
    <property type="entry name" value="Ion_trans"/>
    <property type="match status" value="1"/>
</dbReference>
<dbReference type="Proteomes" id="UP000039865">
    <property type="component" value="Unassembled WGS sequence"/>
</dbReference>
<dbReference type="EMBL" id="CCKQ01019214">
    <property type="protein sequence ID" value="CDW91232.1"/>
    <property type="molecule type" value="Genomic_DNA"/>
</dbReference>
<keyword evidence="12" id="KW-0040">ANK repeat</keyword>
<organism evidence="16 17">
    <name type="scientific">Stylonychia lemnae</name>
    <name type="common">Ciliate</name>
    <dbReference type="NCBI Taxonomy" id="5949"/>
    <lineage>
        <taxon>Eukaryota</taxon>
        <taxon>Sar</taxon>
        <taxon>Alveolata</taxon>
        <taxon>Ciliophora</taxon>
        <taxon>Intramacronucleata</taxon>
        <taxon>Spirotrichea</taxon>
        <taxon>Stichotrichia</taxon>
        <taxon>Sporadotrichida</taxon>
        <taxon>Oxytrichidae</taxon>
        <taxon>Stylonychinae</taxon>
        <taxon>Stylonychia</taxon>
    </lineage>
</organism>
<feature type="repeat" description="ANK" evidence="12">
    <location>
        <begin position="922"/>
        <end position="954"/>
    </location>
</feature>
<evidence type="ECO:0000256" key="10">
    <source>
        <dbReference type="ARBA" id="ARBA00023136"/>
    </source>
</evidence>
<keyword evidence="2" id="KW-0813">Transport</keyword>
<evidence type="ECO:0000256" key="3">
    <source>
        <dbReference type="ARBA" id="ARBA00022475"/>
    </source>
</evidence>
<keyword evidence="10 14" id="KW-0472">Membrane</keyword>
<feature type="transmembrane region" description="Helical" evidence="14">
    <location>
        <begin position="1227"/>
        <end position="1252"/>
    </location>
</feature>
<dbReference type="OrthoDB" id="437584at2759"/>
<dbReference type="SMART" id="SM00248">
    <property type="entry name" value="ANK"/>
    <property type="match status" value="1"/>
</dbReference>
<evidence type="ECO:0000259" key="15">
    <source>
        <dbReference type="Pfam" id="PF00520"/>
    </source>
</evidence>
<feature type="transmembrane region" description="Helical" evidence="14">
    <location>
        <begin position="1130"/>
        <end position="1150"/>
    </location>
</feature>
<evidence type="ECO:0000256" key="7">
    <source>
        <dbReference type="ARBA" id="ARBA00022837"/>
    </source>
</evidence>
<proteinExistence type="predicted"/>
<dbReference type="GO" id="GO:0005886">
    <property type="term" value="C:plasma membrane"/>
    <property type="evidence" value="ECO:0007669"/>
    <property type="project" value="UniProtKB-SubCell"/>
</dbReference>
<evidence type="ECO:0000313" key="17">
    <source>
        <dbReference type="Proteomes" id="UP000039865"/>
    </source>
</evidence>
<keyword evidence="9" id="KW-0406">Ion transport</keyword>
<keyword evidence="17" id="KW-1185">Reference proteome</keyword>
<dbReference type="OMA" id="IMRHNDF"/>
<evidence type="ECO:0000256" key="1">
    <source>
        <dbReference type="ARBA" id="ARBA00004651"/>
    </source>
</evidence>
<keyword evidence="4" id="KW-0109">Calcium transport</keyword>
<evidence type="ECO:0000256" key="2">
    <source>
        <dbReference type="ARBA" id="ARBA00022448"/>
    </source>
</evidence>
<evidence type="ECO:0000256" key="11">
    <source>
        <dbReference type="ARBA" id="ARBA00023303"/>
    </source>
</evidence>
<dbReference type="InterPro" id="IPR024862">
    <property type="entry name" value="TRPV"/>
</dbReference>
<feature type="transmembrane region" description="Helical" evidence="14">
    <location>
        <begin position="1300"/>
        <end position="1320"/>
    </location>
</feature>
<dbReference type="PROSITE" id="PS50088">
    <property type="entry name" value="ANK_REPEAT"/>
    <property type="match status" value="1"/>
</dbReference>
<keyword evidence="7" id="KW-0106">Calcium</keyword>
<evidence type="ECO:0000256" key="5">
    <source>
        <dbReference type="ARBA" id="ARBA00022692"/>
    </source>
</evidence>
<dbReference type="Gene3D" id="1.25.40.20">
    <property type="entry name" value="Ankyrin repeat-containing domain"/>
    <property type="match status" value="1"/>
</dbReference>
<accession>A0A078BDF5</accession>
<sequence>MARFYPKDLDLILVWENHAFPQDLEVYNIDQSGEKVRAVEFEKIMKNTFSVLSLRKIFPGVGLKNLEVLNLPEYRNGNFKFSAVGNVVCMNGSNERQVLIFDSSDIHQLMNKIKSNDFIIKYESPEFPQMKRMLFSADEKVLIIQLDFKVKQLKQLKYLQQVLMNADVIKISDVSYFQSLRFINQDSSELRVKISRDLTKILLTNSTDIILYHQNRQEVLGWFKKKQVHKVSCNGGNEFVAISSEKYANGFDIFKTNDSSFKKNISVKTTPKIFKFFDIKHKESNIHILLLRDSELYVNMLSEINEQQSQYYHSYYHLEEFKWPYVSLVVNNQDILIISAFNPLKAMRITYENQNENILSCNITQSMNLFYFTFKKTTETNQLYMVDLDTMKASQQPLMIVHQSESKNQILYSMHVRNLNMNFTAGQKTNLFNKYPIIKISFSNYKINKLYQETDDHTEIVQFAVDKQYLYVLFKYKKVSEKYHYLKIFDVVNHNFYKQLYKARIDSEEFIGEMTSGYFNIIDQLMYFKNSVIKMKFINSNKIEFTKFDDCIHLNPSELLPYYGMVATYVYQRLMYMKKDDKKFSSKTAIIIPFINSKKVILNDKDTITQFCTLVEDFEDPKNLQKIFYMNPYELRYFVYSRQGRLLNHYGQPIAVSHNGRKFLLKGKDSQIISLFEMTQDAFKKIYVVDLNELIKNDVQNIDYLKLLNVYSEDSLIDNFDYKFQINDKGDLLILMTENQKDILKNFSFTNNISSSENLDNAIIYDFQNDIEVDSYDISAQAETFFDQNGHAYFLDQDYVIMSQINAKILSYQLIESSFEKQYLYFGLDKGHRVCPMTKNFILIRNYLAIGQSYLSLMMILEEKGYELNDSNFSIEIANYISKQECELHTYAADYTNINYILQKYDETDQRLFQQLLIVNQFGKTPLHIALENNDHKSVSIILKYLAKVDASNTKNFKDIFCKLLEYKQFQLYLDSCFFQTLQMKMIHTLNIRASVNDFNIVFDHSSSYLDNKFFNLVIASFTNILFKNQEVANQPVTLKGLDVGWIFNAKEGRKYLLNLSNHKDLSFFETQSTKIIISYLWPHYKYKIIFFTLIPYVIYHSIFLLLLFYNEKYFKGGNEMSFQSGESDGMKVICSVLLLCMAYFFYIILSRLRFQKLVYMTGMWAYLDIFSISLNLTIVVMCLQETQVSNIRRIEAVASTLMWLKFLYFFRIIDTTAPLVRMVKEILLDMVSFSFIYIFSLLAFANAFYVLAQNQLFEGQSTNDVAYYSVQGALRYVYLTSIGEFDHSTYNSSKDEHLLWVYLIITTVFLLVVLLNMLIAIMSMTFGRVADSTQSSILRERLQLIVENQFLPRITNLYRVKYLISIQSIGDQDQSEQMLQEVASEIRKTRQEILNEVQSINERLDNLEK</sequence>
<keyword evidence="8 14" id="KW-1133">Transmembrane helix</keyword>